<dbReference type="PANTHER" id="PTHR13477">
    <property type="entry name" value="MITOCHONDRIAL 39S RIBOSOMAL PROTEIN L49"/>
    <property type="match status" value="1"/>
</dbReference>
<evidence type="ECO:0000313" key="8">
    <source>
        <dbReference type="Proteomes" id="UP000515158"/>
    </source>
</evidence>
<dbReference type="KEGG" id="tpal:117653527"/>
<dbReference type="Proteomes" id="UP000515158">
    <property type="component" value="Unplaced"/>
</dbReference>
<keyword evidence="3 9" id="KW-0689">Ribosomal protein</keyword>
<dbReference type="AlphaFoldDB" id="A0A6P9AAL4"/>
<evidence type="ECO:0000313" key="9">
    <source>
        <dbReference type="RefSeq" id="XP_034255152.1"/>
    </source>
</evidence>
<accession>A0A6P9AAL4</accession>
<proteinExistence type="inferred from homology"/>
<comment type="similarity">
    <text evidence="2">Belongs to the mitochondrion-specific ribosomal protein mL49 family.</text>
</comment>
<dbReference type="Pfam" id="PF05046">
    <property type="entry name" value="Img2"/>
    <property type="match status" value="1"/>
</dbReference>
<evidence type="ECO:0000256" key="4">
    <source>
        <dbReference type="ARBA" id="ARBA00023128"/>
    </source>
</evidence>
<dbReference type="GO" id="GO:0005762">
    <property type="term" value="C:mitochondrial large ribosomal subunit"/>
    <property type="evidence" value="ECO:0007669"/>
    <property type="project" value="TreeGrafter"/>
</dbReference>
<evidence type="ECO:0000256" key="3">
    <source>
        <dbReference type="ARBA" id="ARBA00022980"/>
    </source>
</evidence>
<organism evidence="9">
    <name type="scientific">Thrips palmi</name>
    <name type="common">Melon thrips</name>
    <dbReference type="NCBI Taxonomy" id="161013"/>
    <lineage>
        <taxon>Eukaryota</taxon>
        <taxon>Metazoa</taxon>
        <taxon>Ecdysozoa</taxon>
        <taxon>Arthropoda</taxon>
        <taxon>Hexapoda</taxon>
        <taxon>Insecta</taxon>
        <taxon>Pterygota</taxon>
        <taxon>Neoptera</taxon>
        <taxon>Paraneoptera</taxon>
        <taxon>Thysanoptera</taxon>
        <taxon>Terebrantia</taxon>
        <taxon>Thripoidea</taxon>
        <taxon>Thripidae</taxon>
        <taxon>Thrips</taxon>
    </lineage>
</organism>
<evidence type="ECO:0000256" key="5">
    <source>
        <dbReference type="ARBA" id="ARBA00023274"/>
    </source>
</evidence>
<reference evidence="9" key="1">
    <citation type="submission" date="2025-08" db="UniProtKB">
        <authorList>
            <consortium name="RefSeq"/>
        </authorList>
    </citation>
    <scope>IDENTIFICATION</scope>
    <source>
        <tissue evidence="9">Total insect</tissue>
    </source>
</reference>
<dbReference type="Gene3D" id="3.30.780.10">
    <property type="entry name" value="SUI1-like domain"/>
    <property type="match status" value="1"/>
</dbReference>
<dbReference type="GO" id="GO:0006412">
    <property type="term" value="P:translation"/>
    <property type="evidence" value="ECO:0007669"/>
    <property type="project" value="InterPro"/>
</dbReference>
<gene>
    <name evidence="9" type="primary">LOC117653527</name>
</gene>
<name>A0A6P9AAL4_THRPL</name>
<keyword evidence="5" id="KW-0687">Ribonucleoprotein</keyword>
<evidence type="ECO:0000256" key="1">
    <source>
        <dbReference type="ARBA" id="ARBA00004173"/>
    </source>
</evidence>
<dbReference type="FunCoup" id="A0A6P9AAL4">
    <property type="interactions" value="1356"/>
</dbReference>
<dbReference type="RefSeq" id="XP_034255152.1">
    <property type="nucleotide sequence ID" value="XM_034399261.1"/>
</dbReference>
<evidence type="ECO:0000256" key="7">
    <source>
        <dbReference type="ARBA" id="ARBA00035545"/>
    </source>
</evidence>
<keyword evidence="8" id="KW-1185">Reference proteome</keyword>
<dbReference type="GeneID" id="117653527"/>
<dbReference type="GO" id="GO:0003735">
    <property type="term" value="F:structural constituent of ribosome"/>
    <property type="evidence" value="ECO:0007669"/>
    <property type="project" value="InterPro"/>
</dbReference>
<sequence>MATMKTLSLVTRLGNRSFPTRLGPDLTNKIIPAIHSVPVRYARFKSSPLISKDESQYTGFEISRSPEEWKFVQNLLPALTVPEPKPKPEYPSGWRPQKAPANSVYFIQRTANHMLPVYMRRSGPRGQSVRTVVRYVQGDVWQLERDLRAMLQRVYPDELVITTQVNEVAGQVVVRGDFVSAVREYLLSEGW</sequence>
<dbReference type="FunFam" id="3.30.780.10:FF:000009">
    <property type="entry name" value="39S ribosomal protein L49, mitochondrial"/>
    <property type="match status" value="1"/>
</dbReference>
<dbReference type="InterPro" id="IPR007740">
    <property type="entry name" value="Ribosomal_mL49"/>
</dbReference>
<evidence type="ECO:0000256" key="2">
    <source>
        <dbReference type="ARBA" id="ARBA00005677"/>
    </source>
</evidence>
<dbReference type="OrthoDB" id="19439at2759"/>
<keyword evidence="4" id="KW-0496">Mitochondrion</keyword>
<comment type="subcellular location">
    <subcellularLocation>
        <location evidence="1">Mitochondrion</location>
    </subcellularLocation>
</comment>
<dbReference type="InParanoid" id="A0A6P9AAL4"/>
<evidence type="ECO:0000256" key="6">
    <source>
        <dbReference type="ARBA" id="ARBA00035191"/>
    </source>
</evidence>
<dbReference type="CTD" id="740"/>
<protein>
    <recommendedName>
        <fullName evidence="6">Large ribosomal subunit protein mL49</fullName>
    </recommendedName>
    <alternativeName>
        <fullName evidence="7">39S ribosomal protein L49, mitochondrial</fullName>
    </alternativeName>
</protein>
<dbReference type="PANTHER" id="PTHR13477:SF0">
    <property type="entry name" value="LARGE RIBOSOMAL SUBUNIT PROTEIN ML49"/>
    <property type="match status" value="1"/>
</dbReference>